<reference evidence="1" key="1">
    <citation type="submission" date="2014-09" db="EMBL/GenBank/DDBJ databases">
        <authorList>
            <person name="Magalhaes I.L.F."/>
            <person name="Oliveira U."/>
            <person name="Santos F.R."/>
            <person name="Vidigal T.H.D.A."/>
            <person name="Brescovit A.D."/>
            <person name="Santos A.J."/>
        </authorList>
    </citation>
    <scope>NUCLEOTIDE SEQUENCE</scope>
    <source>
        <tissue evidence="1">Shoot tissue taken approximately 20 cm above the soil surface</tissue>
    </source>
</reference>
<protein>
    <submittedName>
        <fullName evidence="1">Uncharacterized protein</fullName>
    </submittedName>
</protein>
<proteinExistence type="predicted"/>
<accession>A0A0A9FA85</accession>
<evidence type="ECO:0000313" key="1">
    <source>
        <dbReference type="EMBL" id="JAE07056.1"/>
    </source>
</evidence>
<sequence>MITLLPNKWIMVLYLLHVTRVILVENSRDCFCATDRCFDIWSIHNTFFILLVALVRFHL</sequence>
<name>A0A0A9FA85_ARUDO</name>
<dbReference type="EMBL" id="GBRH01190840">
    <property type="protein sequence ID" value="JAE07056.1"/>
    <property type="molecule type" value="Transcribed_RNA"/>
</dbReference>
<reference evidence="1" key="2">
    <citation type="journal article" date="2015" name="Data Brief">
        <title>Shoot transcriptome of the giant reed, Arundo donax.</title>
        <authorList>
            <person name="Barrero R.A."/>
            <person name="Guerrero F.D."/>
            <person name="Moolhuijzen P."/>
            <person name="Goolsby J.A."/>
            <person name="Tidwell J."/>
            <person name="Bellgard S.E."/>
            <person name="Bellgard M.I."/>
        </authorList>
    </citation>
    <scope>NUCLEOTIDE SEQUENCE</scope>
    <source>
        <tissue evidence="1">Shoot tissue taken approximately 20 cm above the soil surface</tissue>
    </source>
</reference>
<organism evidence="1">
    <name type="scientific">Arundo donax</name>
    <name type="common">Giant reed</name>
    <name type="synonym">Donax arundinaceus</name>
    <dbReference type="NCBI Taxonomy" id="35708"/>
    <lineage>
        <taxon>Eukaryota</taxon>
        <taxon>Viridiplantae</taxon>
        <taxon>Streptophyta</taxon>
        <taxon>Embryophyta</taxon>
        <taxon>Tracheophyta</taxon>
        <taxon>Spermatophyta</taxon>
        <taxon>Magnoliopsida</taxon>
        <taxon>Liliopsida</taxon>
        <taxon>Poales</taxon>
        <taxon>Poaceae</taxon>
        <taxon>PACMAD clade</taxon>
        <taxon>Arundinoideae</taxon>
        <taxon>Arundineae</taxon>
        <taxon>Arundo</taxon>
    </lineage>
</organism>
<dbReference type="AlphaFoldDB" id="A0A0A9FA85"/>